<name>A0A197JDR4_9FUNG</name>
<feature type="region of interest" description="Disordered" evidence="1">
    <location>
        <begin position="1"/>
        <end position="67"/>
    </location>
</feature>
<dbReference type="EMBL" id="KV442124">
    <property type="protein sequence ID" value="OAQ23277.1"/>
    <property type="molecule type" value="Genomic_DNA"/>
</dbReference>
<dbReference type="Proteomes" id="UP000078512">
    <property type="component" value="Unassembled WGS sequence"/>
</dbReference>
<feature type="compositionally biased region" description="Low complexity" evidence="1">
    <location>
        <begin position="45"/>
        <end position="67"/>
    </location>
</feature>
<sequence>MSNVGQELEDQALSAEKELDELSGDEQVRSWSPPPLAPNTPVPPKNTNTPTPPKNTSTPTPPKNTNTPALIALLDDEVPPDVHKLLHKRRLSDDSTGPSPMDPTEQSSPLQPPVTLPRKRPHYEIGFSKCLVAAKGPNKNVHKYVIRQSWVEGGIHSSTRSYHFQRTCIERAVQQGILTVEDLKDASSVFAKDAEVTDNWIL</sequence>
<organism evidence="2 3">
    <name type="scientific">Linnemannia elongata AG-77</name>
    <dbReference type="NCBI Taxonomy" id="1314771"/>
    <lineage>
        <taxon>Eukaryota</taxon>
        <taxon>Fungi</taxon>
        <taxon>Fungi incertae sedis</taxon>
        <taxon>Mucoromycota</taxon>
        <taxon>Mortierellomycotina</taxon>
        <taxon>Mortierellomycetes</taxon>
        <taxon>Mortierellales</taxon>
        <taxon>Mortierellaceae</taxon>
        <taxon>Linnemannia</taxon>
    </lineage>
</organism>
<dbReference type="AlphaFoldDB" id="A0A197JDR4"/>
<feature type="region of interest" description="Disordered" evidence="1">
    <location>
        <begin position="88"/>
        <end position="117"/>
    </location>
</feature>
<proteinExistence type="predicted"/>
<keyword evidence="3" id="KW-1185">Reference proteome</keyword>
<feature type="compositionally biased region" description="Polar residues" evidence="1">
    <location>
        <begin position="94"/>
        <end position="109"/>
    </location>
</feature>
<accession>A0A197JDR4</accession>
<evidence type="ECO:0000256" key="1">
    <source>
        <dbReference type="SAM" id="MobiDB-lite"/>
    </source>
</evidence>
<feature type="compositionally biased region" description="Pro residues" evidence="1">
    <location>
        <begin position="32"/>
        <end position="44"/>
    </location>
</feature>
<reference evidence="2 3" key="1">
    <citation type="submission" date="2016-05" db="EMBL/GenBank/DDBJ databases">
        <title>Genome sequencing reveals origins of a unique bacterial endosymbiosis in the earliest lineages of terrestrial Fungi.</title>
        <authorList>
            <consortium name="DOE Joint Genome Institute"/>
            <person name="Uehling J."/>
            <person name="Gryganskyi A."/>
            <person name="Hameed K."/>
            <person name="Tschaplinski T."/>
            <person name="Misztal P."/>
            <person name="Wu S."/>
            <person name="Desiro A."/>
            <person name="Vande Pol N."/>
            <person name="Du Z.-Y."/>
            <person name="Zienkiewicz A."/>
            <person name="Zienkiewicz K."/>
            <person name="Morin E."/>
            <person name="Tisserant E."/>
            <person name="Splivallo R."/>
            <person name="Hainaut M."/>
            <person name="Henrissat B."/>
            <person name="Ohm R."/>
            <person name="Kuo A."/>
            <person name="Yan J."/>
            <person name="Lipzen A."/>
            <person name="Nolan M."/>
            <person name="Labutti K."/>
            <person name="Barry K."/>
            <person name="Goldstein A."/>
            <person name="Labbe J."/>
            <person name="Schadt C."/>
            <person name="Tuskan G."/>
            <person name="Grigoriev I."/>
            <person name="Martin F."/>
            <person name="Vilgalys R."/>
            <person name="Bonito G."/>
        </authorList>
    </citation>
    <scope>NUCLEOTIDE SEQUENCE [LARGE SCALE GENOMIC DNA]</scope>
    <source>
        <strain evidence="2 3">AG-77</strain>
    </source>
</reference>
<protein>
    <submittedName>
        <fullName evidence="2">Uncharacterized protein</fullName>
    </submittedName>
</protein>
<dbReference type="OrthoDB" id="2389692at2759"/>
<evidence type="ECO:0000313" key="3">
    <source>
        <dbReference type="Proteomes" id="UP000078512"/>
    </source>
</evidence>
<gene>
    <name evidence="2" type="ORF">K457DRAFT_130638</name>
</gene>
<evidence type="ECO:0000313" key="2">
    <source>
        <dbReference type="EMBL" id="OAQ23277.1"/>
    </source>
</evidence>